<gene>
    <name evidence="16" type="ORF">SAMN02745157_2029</name>
</gene>
<dbReference type="EMBL" id="FQUP01000001">
    <property type="protein sequence ID" value="SHF25849.1"/>
    <property type="molecule type" value="Genomic_DNA"/>
</dbReference>
<evidence type="ECO:0000256" key="6">
    <source>
        <dbReference type="ARBA" id="ARBA00022824"/>
    </source>
</evidence>
<evidence type="ECO:0000256" key="4">
    <source>
        <dbReference type="ARBA" id="ARBA00022692"/>
    </source>
</evidence>
<dbReference type="PANTHER" id="PTHR12863:SF1">
    <property type="entry name" value="FATTY ACID 2-HYDROXYLASE"/>
    <property type="match status" value="1"/>
</dbReference>
<sequence>MATITRSAVGYYADFFVYPLVLIGLVVATNLSLTPWDPLIWIVAMLAGLFAWTLAEYIIHRFILHNVVYFRDLHDQHHATPTDLIGTPIWMSFSILVIAVLLPACWLFGVPYGSGFTFGMTAGYLTYSFAHHVLHHWRMLPGHPLYGWKRKHALHHFRHDEGNFGVTTLFWDHVFGTALSQRKTAGKEG</sequence>
<keyword evidence="5" id="KW-0479">Metal-binding</keyword>
<dbReference type="Pfam" id="PF04116">
    <property type="entry name" value="FA_hydroxylase"/>
    <property type="match status" value="1"/>
</dbReference>
<keyword evidence="4 14" id="KW-0812">Transmembrane</keyword>
<dbReference type="GO" id="GO:0080132">
    <property type="term" value="F:fatty acid 2-hydroxylase activity"/>
    <property type="evidence" value="ECO:0007669"/>
    <property type="project" value="InterPro"/>
</dbReference>
<comment type="subcellular location">
    <subcellularLocation>
        <location evidence="2">Endoplasmic reticulum membrane</location>
        <topology evidence="2">Multi-pass membrane protein</topology>
    </subcellularLocation>
</comment>
<evidence type="ECO:0000256" key="12">
    <source>
        <dbReference type="ARBA" id="ARBA00023136"/>
    </source>
</evidence>
<keyword evidence="9 14" id="KW-1133">Transmembrane helix</keyword>
<proteinExistence type="predicted"/>
<evidence type="ECO:0000259" key="15">
    <source>
        <dbReference type="Pfam" id="PF04116"/>
    </source>
</evidence>
<comment type="cofactor">
    <cofactor evidence="1">
        <name>Zn(2+)</name>
        <dbReference type="ChEBI" id="CHEBI:29105"/>
    </cofactor>
</comment>
<accession>A0A1M5A692</accession>
<keyword evidence="17" id="KW-1185">Reference proteome</keyword>
<dbReference type="RefSeq" id="WP_073052502.1">
    <property type="nucleotide sequence ID" value="NZ_FQUP01000001.1"/>
</dbReference>
<feature type="transmembrane region" description="Helical" evidence="14">
    <location>
        <begin position="12"/>
        <end position="33"/>
    </location>
</feature>
<evidence type="ECO:0000256" key="14">
    <source>
        <dbReference type="SAM" id="Phobius"/>
    </source>
</evidence>
<keyword evidence="7" id="KW-0276">Fatty acid metabolism</keyword>
<feature type="domain" description="Fatty acid hydroxylase" evidence="15">
    <location>
        <begin position="46"/>
        <end position="177"/>
    </location>
</feature>
<evidence type="ECO:0000256" key="11">
    <source>
        <dbReference type="ARBA" id="ARBA00023098"/>
    </source>
</evidence>
<evidence type="ECO:0000256" key="2">
    <source>
        <dbReference type="ARBA" id="ARBA00004477"/>
    </source>
</evidence>
<dbReference type="PANTHER" id="PTHR12863">
    <property type="entry name" value="FATTY ACID HYDROXYLASE"/>
    <property type="match status" value="1"/>
</dbReference>
<reference evidence="16 17" key="1">
    <citation type="submission" date="2016-11" db="EMBL/GenBank/DDBJ databases">
        <authorList>
            <person name="Jaros S."/>
            <person name="Januszkiewicz K."/>
            <person name="Wedrychowicz H."/>
        </authorList>
    </citation>
    <scope>NUCLEOTIDE SEQUENCE [LARGE SCALE GENOMIC DNA]</scope>
    <source>
        <strain evidence="16 17">DSM 19436</strain>
    </source>
</reference>
<evidence type="ECO:0000313" key="16">
    <source>
        <dbReference type="EMBL" id="SHF25849.1"/>
    </source>
</evidence>
<evidence type="ECO:0000256" key="8">
    <source>
        <dbReference type="ARBA" id="ARBA00022833"/>
    </source>
</evidence>
<evidence type="ECO:0000256" key="5">
    <source>
        <dbReference type="ARBA" id="ARBA00022723"/>
    </source>
</evidence>
<keyword evidence="13" id="KW-0275">Fatty acid biosynthesis</keyword>
<evidence type="ECO:0000256" key="3">
    <source>
        <dbReference type="ARBA" id="ARBA00022516"/>
    </source>
</evidence>
<dbReference type="GO" id="GO:0005506">
    <property type="term" value="F:iron ion binding"/>
    <property type="evidence" value="ECO:0007669"/>
    <property type="project" value="InterPro"/>
</dbReference>
<keyword evidence="11" id="KW-0443">Lipid metabolism</keyword>
<name>A0A1M5A692_9HYPH</name>
<feature type="transmembrane region" description="Helical" evidence="14">
    <location>
        <begin position="39"/>
        <end position="63"/>
    </location>
</feature>
<feature type="transmembrane region" description="Helical" evidence="14">
    <location>
        <begin position="84"/>
        <end position="109"/>
    </location>
</feature>
<dbReference type="AlphaFoldDB" id="A0A1M5A692"/>
<protein>
    <submittedName>
        <fullName evidence="16">Fatty acid hydroxylase superfamily protein</fullName>
    </submittedName>
</protein>
<dbReference type="InterPro" id="IPR006694">
    <property type="entry name" value="Fatty_acid_hydroxylase"/>
</dbReference>
<keyword evidence="8" id="KW-0862">Zinc</keyword>
<dbReference type="InterPro" id="IPR014430">
    <property type="entry name" value="Scs7"/>
</dbReference>
<keyword evidence="6" id="KW-0256">Endoplasmic reticulum</keyword>
<evidence type="ECO:0000256" key="7">
    <source>
        <dbReference type="ARBA" id="ARBA00022832"/>
    </source>
</evidence>
<evidence type="ECO:0000313" key="17">
    <source>
        <dbReference type="Proteomes" id="UP000184485"/>
    </source>
</evidence>
<evidence type="ECO:0000256" key="10">
    <source>
        <dbReference type="ARBA" id="ARBA00023002"/>
    </source>
</evidence>
<keyword evidence="10" id="KW-0560">Oxidoreductase</keyword>
<evidence type="ECO:0000256" key="9">
    <source>
        <dbReference type="ARBA" id="ARBA00022989"/>
    </source>
</evidence>
<organism evidence="16 17">
    <name type="scientific">Kaistia soli DSM 19436</name>
    <dbReference type="NCBI Taxonomy" id="1122133"/>
    <lineage>
        <taxon>Bacteria</taxon>
        <taxon>Pseudomonadati</taxon>
        <taxon>Pseudomonadota</taxon>
        <taxon>Alphaproteobacteria</taxon>
        <taxon>Hyphomicrobiales</taxon>
        <taxon>Kaistiaceae</taxon>
        <taxon>Kaistia</taxon>
    </lineage>
</organism>
<keyword evidence="3" id="KW-0444">Lipid biosynthesis</keyword>
<dbReference type="GO" id="GO:0016020">
    <property type="term" value="C:membrane"/>
    <property type="evidence" value="ECO:0007669"/>
    <property type="project" value="InterPro"/>
</dbReference>
<keyword evidence="12 14" id="KW-0472">Membrane</keyword>
<evidence type="ECO:0000256" key="1">
    <source>
        <dbReference type="ARBA" id="ARBA00001947"/>
    </source>
</evidence>
<evidence type="ECO:0000256" key="13">
    <source>
        <dbReference type="ARBA" id="ARBA00023160"/>
    </source>
</evidence>
<dbReference type="STRING" id="1122133.SAMN02745157_2029"/>
<dbReference type="Proteomes" id="UP000184485">
    <property type="component" value="Unassembled WGS sequence"/>
</dbReference>
<dbReference type="GO" id="GO:0006633">
    <property type="term" value="P:fatty acid biosynthetic process"/>
    <property type="evidence" value="ECO:0007669"/>
    <property type="project" value="UniProtKB-KW"/>
</dbReference>